<proteinExistence type="predicted"/>
<evidence type="ECO:0000313" key="7">
    <source>
        <dbReference type="Proteomes" id="UP001341840"/>
    </source>
</evidence>
<evidence type="ECO:0000256" key="2">
    <source>
        <dbReference type="ARBA" id="ARBA00022679"/>
    </source>
</evidence>
<dbReference type="SUPFAM" id="SSF53335">
    <property type="entry name" value="S-adenosyl-L-methionine-dependent methyltransferases"/>
    <property type="match status" value="1"/>
</dbReference>
<evidence type="ECO:0000259" key="4">
    <source>
        <dbReference type="Pfam" id="PF00891"/>
    </source>
</evidence>
<dbReference type="PANTHER" id="PTHR11746">
    <property type="entry name" value="O-METHYLTRANSFERASE"/>
    <property type="match status" value="1"/>
</dbReference>
<dbReference type="Pfam" id="PF00891">
    <property type="entry name" value="Methyltransf_2"/>
    <property type="match status" value="1"/>
</dbReference>
<gene>
    <name evidence="6" type="ORF">PIB30_048250</name>
</gene>
<dbReference type="Gene3D" id="1.10.10.10">
    <property type="entry name" value="Winged helix-like DNA-binding domain superfamily/Winged helix DNA-binding domain"/>
    <property type="match status" value="1"/>
</dbReference>
<sequence length="276" mass="30763">MALATDFHTKLLDDEHLNLTQVEKQEDEQDGFLFAEMAWSNVVPMALKTTIELGVFDIIAKEGDGAKLSAKDIVDQIIETNNPEAATMLDRVLRLLASHSLLCCSVADDDPQNSNNLHQRMYSLSPVSKYFVTDADGVSLGPHCYCLWIKSTIKAGVEHFGGDMFESVPNGDVILIKHVLYDWDDENCLKVLKNCHKAIPNDGKVIVVESILPNVPEPTAANAKKAFLLDVSMMTHTLRGKERTQQDFMDLAKGSGFTSIKFVVCFSCVWVMEFYK</sequence>
<accession>A0ABU6XIJ9</accession>
<keyword evidence="2" id="KW-0808">Transferase</keyword>
<name>A0ABU6XIJ9_9FABA</name>
<protein>
    <submittedName>
        <fullName evidence="6">Uncharacterized protein</fullName>
    </submittedName>
</protein>
<dbReference type="Pfam" id="PF08100">
    <property type="entry name" value="Dimerisation"/>
    <property type="match status" value="1"/>
</dbReference>
<keyword evidence="7" id="KW-1185">Reference proteome</keyword>
<comment type="caution">
    <text evidence="6">The sequence shown here is derived from an EMBL/GenBank/DDBJ whole genome shotgun (WGS) entry which is preliminary data.</text>
</comment>
<reference evidence="6 7" key="1">
    <citation type="journal article" date="2023" name="Plants (Basel)">
        <title>Bridging the Gap: Combining Genomics and Transcriptomics Approaches to Understand Stylosanthes scabra, an Orphan Legume from the Brazilian Caatinga.</title>
        <authorList>
            <person name="Ferreira-Neto J.R.C."/>
            <person name="da Silva M.D."/>
            <person name="Binneck E."/>
            <person name="de Melo N.F."/>
            <person name="da Silva R.H."/>
            <person name="de Melo A.L.T.M."/>
            <person name="Pandolfi V."/>
            <person name="Bustamante F.O."/>
            <person name="Brasileiro-Vidal A.C."/>
            <person name="Benko-Iseppon A.M."/>
        </authorList>
    </citation>
    <scope>NUCLEOTIDE SEQUENCE [LARGE SCALE GENOMIC DNA]</scope>
    <source>
        <tissue evidence="6">Leaves</tissue>
    </source>
</reference>
<dbReference type="PROSITE" id="PS51683">
    <property type="entry name" value="SAM_OMT_II"/>
    <property type="match status" value="1"/>
</dbReference>
<organism evidence="6 7">
    <name type="scientific">Stylosanthes scabra</name>
    <dbReference type="NCBI Taxonomy" id="79078"/>
    <lineage>
        <taxon>Eukaryota</taxon>
        <taxon>Viridiplantae</taxon>
        <taxon>Streptophyta</taxon>
        <taxon>Embryophyta</taxon>
        <taxon>Tracheophyta</taxon>
        <taxon>Spermatophyta</taxon>
        <taxon>Magnoliopsida</taxon>
        <taxon>eudicotyledons</taxon>
        <taxon>Gunneridae</taxon>
        <taxon>Pentapetalae</taxon>
        <taxon>rosids</taxon>
        <taxon>fabids</taxon>
        <taxon>Fabales</taxon>
        <taxon>Fabaceae</taxon>
        <taxon>Papilionoideae</taxon>
        <taxon>50 kb inversion clade</taxon>
        <taxon>dalbergioids sensu lato</taxon>
        <taxon>Dalbergieae</taxon>
        <taxon>Pterocarpus clade</taxon>
        <taxon>Stylosanthes</taxon>
    </lineage>
</organism>
<dbReference type="SUPFAM" id="SSF46785">
    <property type="entry name" value="Winged helix' DNA-binding domain"/>
    <property type="match status" value="1"/>
</dbReference>
<evidence type="ECO:0000313" key="6">
    <source>
        <dbReference type="EMBL" id="MED6196523.1"/>
    </source>
</evidence>
<dbReference type="InterPro" id="IPR016461">
    <property type="entry name" value="COMT-like"/>
</dbReference>
<dbReference type="InterPro" id="IPR001077">
    <property type="entry name" value="COMT_C"/>
</dbReference>
<evidence type="ECO:0000256" key="3">
    <source>
        <dbReference type="ARBA" id="ARBA00022691"/>
    </source>
</evidence>
<dbReference type="Proteomes" id="UP001341840">
    <property type="component" value="Unassembled WGS sequence"/>
</dbReference>
<evidence type="ECO:0000256" key="1">
    <source>
        <dbReference type="ARBA" id="ARBA00022603"/>
    </source>
</evidence>
<dbReference type="Gene3D" id="3.40.50.150">
    <property type="entry name" value="Vaccinia Virus protein VP39"/>
    <property type="match status" value="1"/>
</dbReference>
<dbReference type="InterPro" id="IPR029063">
    <property type="entry name" value="SAM-dependent_MTases_sf"/>
</dbReference>
<keyword evidence="1" id="KW-0489">Methyltransferase</keyword>
<feature type="domain" description="O-methyltransferase dimerisation" evidence="5">
    <location>
        <begin position="42"/>
        <end position="134"/>
    </location>
</feature>
<dbReference type="InterPro" id="IPR036388">
    <property type="entry name" value="WH-like_DNA-bd_sf"/>
</dbReference>
<dbReference type="InterPro" id="IPR036390">
    <property type="entry name" value="WH_DNA-bd_sf"/>
</dbReference>
<dbReference type="EMBL" id="JASCZI010211763">
    <property type="protein sequence ID" value="MED6196523.1"/>
    <property type="molecule type" value="Genomic_DNA"/>
</dbReference>
<evidence type="ECO:0000259" key="5">
    <source>
        <dbReference type="Pfam" id="PF08100"/>
    </source>
</evidence>
<keyword evidence="3" id="KW-0949">S-adenosyl-L-methionine</keyword>
<dbReference type="InterPro" id="IPR012967">
    <property type="entry name" value="COMT_dimerisation"/>
</dbReference>
<feature type="domain" description="O-methyltransferase C-terminal" evidence="4">
    <location>
        <begin position="151"/>
        <end position="257"/>
    </location>
</feature>